<evidence type="ECO:0000256" key="8">
    <source>
        <dbReference type="ARBA" id="ARBA00022777"/>
    </source>
</evidence>
<keyword evidence="4" id="KW-0762">Sugar transport</keyword>
<dbReference type="PANTHER" id="PTHR30175:SF1">
    <property type="entry name" value="PTS SYSTEM ARBUTIN-, CELLOBIOSE-, AND SALICIN-SPECIFIC EIIBC COMPONENT-RELATED"/>
    <property type="match status" value="1"/>
</dbReference>
<evidence type="ECO:0000256" key="1">
    <source>
        <dbReference type="ARBA" id="ARBA00004651"/>
    </source>
</evidence>
<dbReference type="Proteomes" id="UP000224871">
    <property type="component" value="Unassembled WGS sequence"/>
</dbReference>
<evidence type="ECO:0000313" key="17">
    <source>
        <dbReference type="Proteomes" id="UP000196435"/>
    </source>
</evidence>
<keyword evidence="2" id="KW-0813">Transport</keyword>
<dbReference type="GO" id="GO:0016301">
    <property type="term" value="F:kinase activity"/>
    <property type="evidence" value="ECO:0007669"/>
    <property type="project" value="UniProtKB-KW"/>
</dbReference>
<feature type="transmembrane region" description="Helical" evidence="12">
    <location>
        <begin position="156"/>
        <end position="176"/>
    </location>
</feature>
<evidence type="ECO:0000256" key="3">
    <source>
        <dbReference type="ARBA" id="ARBA00022475"/>
    </source>
</evidence>
<keyword evidence="7 12" id="KW-0812">Transmembrane</keyword>
<dbReference type="Gene3D" id="3.30.1360.60">
    <property type="entry name" value="Glucose permease domain IIB"/>
    <property type="match status" value="1"/>
</dbReference>
<dbReference type="EMBL" id="FTLG01000235">
    <property type="protein sequence ID" value="SIP74958.1"/>
    <property type="molecule type" value="Genomic_DNA"/>
</dbReference>
<organism evidence="16 17">
    <name type="scientific">Xenorhabdus innexi</name>
    <dbReference type="NCBI Taxonomy" id="290109"/>
    <lineage>
        <taxon>Bacteria</taxon>
        <taxon>Pseudomonadati</taxon>
        <taxon>Pseudomonadota</taxon>
        <taxon>Gammaproteobacteria</taxon>
        <taxon>Enterobacterales</taxon>
        <taxon>Morganellaceae</taxon>
        <taxon>Xenorhabdus</taxon>
    </lineage>
</organism>
<dbReference type="InterPro" id="IPR018113">
    <property type="entry name" value="PTrfase_EIIB_Cys"/>
</dbReference>
<dbReference type="GO" id="GO:0009401">
    <property type="term" value="P:phosphoenolpyruvate-dependent sugar phosphotransferase system"/>
    <property type="evidence" value="ECO:0007669"/>
    <property type="project" value="UniProtKB-KW"/>
</dbReference>
<feature type="transmembrane region" description="Helical" evidence="12">
    <location>
        <begin position="407"/>
        <end position="432"/>
    </location>
</feature>
<keyword evidence="5 16" id="KW-0808">Transferase</keyword>
<keyword evidence="6" id="KW-0598">Phosphotransferase system</keyword>
<evidence type="ECO:0000313" key="18">
    <source>
        <dbReference type="Proteomes" id="UP000224871"/>
    </source>
</evidence>
<keyword evidence="10 12" id="KW-0472">Membrane</keyword>
<dbReference type="PROSITE" id="PS51098">
    <property type="entry name" value="PTS_EIIB_TYPE_1"/>
    <property type="match status" value="1"/>
</dbReference>
<sequence length="492" mass="52448">MKYQLLAQEIIADVGGQGNIISLVHCATRLRFKLRDSALADISKLKAQSDIITVVESGGQFQVVIGNQVSDVYQAVKQELNSIEQTTTTTGLSNFVDKGSADNADNNKDSLFNRFIDVVSGIFTPFLGVMAAAGILKGLLAVAVTLKWMSLDSGTYHVWYAASDSLFYFFPLLLGYTAGKKFGGNPFITMAIGGALVHPMIISAFHASAALSTAAGSTPTSSPTEYFMGLPLSFLNYSSSVIPIIFASWVSCKLERKLNEHISATVKGFVTPLVCLILIVPLVFLVIGPMATWLSHLLANGYQAVYGFAPALAGAIMGGVWQVFVIFGLHWGFVPVAINNLTVIGHDTLTPLLLPAVIGQTGAAFGVFLRTRDTKLKMLAGSAATSGMFGITEPAVYGVTLPYRRPFIFGCIAGAIGGSVVGYYHSAIYSAGLMNIFSFTQMIPPTGINDTVWGAMIGTALAFIISTVLTWLFGLPASSHPSHRLSTKVNEQ</sequence>
<dbReference type="AlphaFoldDB" id="A0A1N6N1H5"/>
<evidence type="ECO:0000259" key="14">
    <source>
        <dbReference type="PROSITE" id="PS51103"/>
    </source>
</evidence>
<keyword evidence="8" id="KW-0418">Kinase</keyword>
<accession>A0A1N6N1H5</accession>
<dbReference type="EC" id="2.7.1.-" evidence="16"/>
<name>A0A1N6N1H5_9GAMM</name>
<evidence type="ECO:0000256" key="10">
    <source>
        <dbReference type="ARBA" id="ARBA00023136"/>
    </source>
</evidence>
<evidence type="ECO:0000256" key="12">
    <source>
        <dbReference type="SAM" id="Phobius"/>
    </source>
</evidence>
<feature type="transmembrane region" description="Helical" evidence="12">
    <location>
        <begin position="452"/>
        <end position="475"/>
    </location>
</feature>
<dbReference type="InterPro" id="IPR013013">
    <property type="entry name" value="PTS_EIIC_1"/>
</dbReference>
<evidence type="ECO:0000256" key="6">
    <source>
        <dbReference type="ARBA" id="ARBA00022683"/>
    </source>
</evidence>
<dbReference type="CDD" id="cd00212">
    <property type="entry name" value="PTS_IIB_glc"/>
    <property type="match status" value="1"/>
</dbReference>
<evidence type="ECO:0000256" key="4">
    <source>
        <dbReference type="ARBA" id="ARBA00022597"/>
    </source>
</evidence>
<evidence type="ECO:0000256" key="5">
    <source>
        <dbReference type="ARBA" id="ARBA00022679"/>
    </source>
</evidence>
<dbReference type="InterPro" id="IPR050558">
    <property type="entry name" value="PTS_Sugar-Specific_Components"/>
</dbReference>
<evidence type="ECO:0000256" key="2">
    <source>
        <dbReference type="ARBA" id="ARBA00022448"/>
    </source>
</evidence>
<dbReference type="Pfam" id="PF00367">
    <property type="entry name" value="PTS_EIIB"/>
    <property type="match status" value="1"/>
</dbReference>
<dbReference type="Proteomes" id="UP000196435">
    <property type="component" value="Unassembled WGS sequence"/>
</dbReference>
<feature type="transmembrane region" description="Helical" evidence="12">
    <location>
        <begin position="234"/>
        <end position="252"/>
    </location>
</feature>
<feature type="transmembrane region" description="Helical" evidence="12">
    <location>
        <begin position="264"/>
        <end position="287"/>
    </location>
</feature>
<keyword evidence="18" id="KW-1185">Reference proteome</keyword>
<evidence type="ECO:0000313" key="15">
    <source>
        <dbReference type="EMBL" id="PHM37044.1"/>
    </source>
</evidence>
<proteinExistence type="predicted"/>
<reference evidence="15 18" key="3">
    <citation type="journal article" date="2017" name="Nat. Microbiol.">
        <title>Natural product diversity associated with the nematode symbionts Photorhabdus and Xenorhabdus.</title>
        <authorList>
            <person name="Tobias N.J."/>
            <person name="Wolff H."/>
            <person name="Djahanschiri B."/>
            <person name="Grundmann F."/>
            <person name="Kronenwerth M."/>
            <person name="Shi Y.M."/>
            <person name="Simonyi S."/>
            <person name="Grun P."/>
            <person name="Shapiro-Ilan D."/>
            <person name="Pidot S.J."/>
            <person name="Stinear T.P."/>
            <person name="Ebersberger I."/>
            <person name="Bode H.B."/>
        </authorList>
    </citation>
    <scope>NUCLEOTIDE SEQUENCE [LARGE SCALE GENOMIC DNA]</scope>
    <source>
        <strain evidence="15 18">DSM 16336</strain>
    </source>
</reference>
<dbReference type="FunFam" id="3.30.1360.60:FF:000001">
    <property type="entry name" value="PTS system glucose-specific IIBC component PtsG"/>
    <property type="match status" value="1"/>
</dbReference>
<dbReference type="PROSITE" id="PS51103">
    <property type="entry name" value="PTS_EIIC_TYPE_1"/>
    <property type="match status" value="1"/>
</dbReference>
<keyword evidence="9 12" id="KW-1133">Transmembrane helix</keyword>
<dbReference type="PROSITE" id="PS01035">
    <property type="entry name" value="PTS_EIIB_TYPE_1_CYS"/>
    <property type="match status" value="1"/>
</dbReference>
<dbReference type="EMBL" id="NIBU01000010">
    <property type="protein sequence ID" value="PHM37044.1"/>
    <property type="molecule type" value="Genomic_DNA"/>
</dbReference>
<dbReference type="Pfam" id="PF02378">
    <property type="entry name" value="PTS_EIIC"/>
    <property type="match status" value="1"/>
</dbReference>
<feature type="transmembrane region" description="Helical" evidence="12">
    <location>
        <begin position="188"/>
        <end position="214"/>
    </location>
</feature>
<dbReference type="InterPro" id="IPR036878">
    <property type="entry name" value="Glu_permease_IIB"/>
</dbReference>
<comment type="subcellular location">
    <subcellularLocation>
        <location evidence="1">Cell membrane</location>
        <topology evidence="1">Multi-pass membrane protein</topology>
    </subcellularLocation>
</comment>
<feature type="active site" description="Phosphocysteine intermediate; for EIIB activity" evidence="11">
    <location>
        <position position="26"/>
    </location>
</feature>
<reference evidence="16" key="2">
    <citation type="submission" date="2016-12" db="EMBL/GenBank/DDBJ databases">
        <authorList>
            <person name="Song W.-J."/>
            <person name="Kurnit D.M."/>
        </authorList>
    </citation>
    <scope>NUCLEOTIDE SEQUENCE [LARGE SCALE GENOMIC DNA]</scope>
    <source>
        <strain evidence="16">HGB1681</strain>
    </source>
</reference>
<feature type="transmembrane region" description="Helical" evidence="12">
    <location>
        <begin position="115"/>
        <end position="136"/>
    </location>
</feature>
<feature type="domain" description="PTS EIIB type-1" evidence="13">
    <location>
        <begin position="4"/>
        <end position="86"/>
    </location>
</feature>
<dbReference type="InterPro" id="IPR001996">
    <property type="entry name" value="PTS_IIB_1"/>
</dbReference>
<feature type="domain" description="PTS EIIC type-1" evidence="14">
    <location>
        <begin position="117"/>
        <end position="485"/>
    </location>
</feature>
<gene>
    <name evidence="15" type="ORF">Xinn_01316</name>
    <name evidence="16" type="ORF">XIS1_890106</name>
</gene>
<dbReference type="GO" id="GO:0008982">
    <property type="term" value="F:protein-N(PI)-phosphohistidine-sugar phosphotransferase activity"/>
    <property type="evidence" value="ECO:0007669"/>
    <property type="project" value="InterPro"/>
</dbReference>
<reference evidence="17" key="1">
    <citation type="submission" date="2016-12" db="EMBL/GenBank/DDBJ databases">
        <authorList>
            <person name="Gaudriault S."/>
        </authorList>
    </citation>
    <scope>NUCLEOTIDE SEQUENCE [LARGE SCALE GENOMIC DNA]</scope>
    <source>
        <strain evidence="17">HGB1681 (deposited as PTA-6826 in the American Type Culture Collection)</strain>
    </source>
</reference>
<dbReference type="GO" id="GO:0005886">
    <property type="term" value="C:plasma membrane"/>
    <property type="evidence" value="ECO:0007669"/>
    <property type="project" value="UniProtKB-SubCell"/>
</dbReference>
<dbReference type="InterPro" id="IPR003352">
    <property type="entry name" value="PTS_EIIC"/>
</dbReference>
<dbReference type="SUPFAM" id="SSF55604">
    <property type="entry name" value="Glucose permease domain IIB"/>
    <property type="match status" value="1"/>
</dbReference>
<keyword evidence="3" id="KW-1003">Cell membrane</keyword>
<protein>
    <submittedName>
        <fullName evidence="16">PTS system beta-glucoside-specific EIIBCA component</fullName>
        <ecNumber evidence="16">2.7.1.-</ecNumber>
        <ecNumber evidence="16">2.7.1.191</ecNumber>
    </submittedName>
    <submittedName>
        <fullName evidence="15">PTS system, beta-glucoside-specific IIABC component</fullName>
    </submittedName>
</protein>
<dbReference type="EC" id="2.7.1.191" evidence="16"/>
<evidence type="ECO:0000256" key="7">
    <source>
        <dbReference type="ARBA" id="ARBA00022692"/>
    </source>
</evidence>
<dbReference type="PANTHER" id="PTHR30175">
    <property type="entry name" value="PHOSPHOTRANSFERASE SYSTEM TRANSPORT PROTEIN"/>
    <property type="match status" value="1"/>
</dbReference>
<evidence type="ECO:0000256" key="11">
    <source>
        <dbReference type="PROSITE-ProRule" id="PRU00421"/>
    </source>
</evidence>
<dbReference type="GO" id="GO:0015771">
    <property type="term" value="P:trehalose transport"/>
    <property type="evidence" value="ECO:0007669"/>
    <property type="project" value="TreeGrafter"/>
</dbReference>
<dbReference type="OrthoDB" id="92465at2"/>
<evidence type="ECO:0000259" key="13">
    <source>
        <dbReference type="PROSITE" id="PS51098"/>
    </source>
</evidence>
<evidence type="ECO:0000256" key="9">
    <source>
        <dbReference type="ARBA" id="ARBA00022989"/>
    </source>
</evidence>
<evidence type="ECO:0000313" key="16">
    <source>
        <dbReference type="EMBL" id="SIP74958.1"/>
    </source>
</evidence>
<dbReference type="GO" id="GO:0090589">
    <property type="term" value="F:protein-phosphocysteine-trehalose phosphotransferase system transporter activity"/>
    <property type="evidence" value="ECO:0007669"/>
    <property type="project" value="TreeGrafter"/>
</dbReference>